<organism evidence="3">
    <name type="scientific">Ditylum brightwellii</name>
    <dbReference type="NCBI Taxonomy" id="49249"/>
    <lineage>
        <taxon>Eukaryota</taxon>
        <taxon>Sar</taxon>
        <taxon>Stramenopiles</taxon>
        <taxon>Ochrophyta</taxon>
        <taxon>Bacillariophyta</taxon>
        <taxon>Mediophyceae</taxon>
        <taxon>Lithodesmiophycidae</taxon>
        <taxon>Lithodesmiales</taxon>
        <taxon>Lithodesmiaceae</taxon>
        <taxon>Ditylum</taxon>
    </lineage>
</organism>
<feature type="region of interest" description="Disordered" evidence="1">
    <location>
        <begin position="105"/>
        <end position="124"/>
    </location>
</feature>
<feature type="compositionally biased region" description="Acidic residues" evidence="1">
    <location>
        <begin position="53"/>
        <end position="64"/>
    </location>
</feature>
<name>A0A7S4VWZ0_9STRA</name>
<sequence>MPLLLLLNWLKSSGLARCDTFLSSTITAIDSSKKENRSNHNDNDTGIFQEKRDDDDDDDDDDDEEIKRSGGDSAQICRSTSPELSPQREGLDKNISMEPTLMGNDILNVSLGDDDDEDTVKSEQEAIRRHAARMLYWADKATERRGSGSSGSLRSSRSIEKSDSSGHK</sequence>
<feature type="compositionally biased region" description="Basic and acidic residues" evidence="1">
    <location>
        <begin position="32"/>
        <end position="43"/>
    </location>
</feature>
<protein>
    <submittedName>
        <fullName evidence="3">Uncharacterized protein</fullName>
    </submittedName>
</protein>
<feature type="region of interest" description="Disordered" evidence="1">
    <location>
        <begin position="32"/>
        <end position="99"/>
    </location>
</feature>
<evidence type="ECO:0000256" key="2">
    <source>
        <dbReference type="SAM" id="SignalP"/>
    </source>
</evidence>
<proteinExistence type="predicted"/>
<dbReference type="EMBL" id="HBNS01038812">
    <property type="protein sequence ID" value="CAE4636421.1"/>
    <property type="molecule type" value="Transcribed_RNA"/>
</dbReference>
<keyword evidence="2" id="KW-0732">Signal</keyword>
<feature type="region of interest" description="Disordered" evidence="1">
    <location>
        <begin position="138"/>
        <end position="168"/>
    </location>
</feature>
<gene>
    <name evidence="3" type="ORF">DBRI00130_LOCUS30284</name>
</gene>
<feature type="chain" id="PRO_5030522639" evidence="2">
    <location>
        <begin position="17"/>
        <end position="168"/>
    </location>
</feature>
<feature type="compositionally biased region" description="Basic and acidic residues" evidence="1">
    <location>
        <begin position="157"/>
        <end position="168"/>
    </location>
</feature>
<dbReference type="AlphaFoldDB" id="A0A7S4VWZ0"/>
<evidence type="ECO:0000313" key="3">
    <source>
        <dbReference type="EMBL" id="CAE4636421.1"/>
    </source>
</evidence>
<reference evidence="3" key="1">
    <citation type="submission" date="2021-01" db="EMBL/GenBank/DDBJ databases">
        <authorList>
            <person name="Corre E."/>
            <person name="Pelletier E."/>
            <person name="Niang G."/>
            <person name="Scheremetjew M."/>
            <person name="Finn R."/>
            <person name="Kale V."/>
            <person name="Holt S."/>
            <person name="Cochrane G."/>
            <person name="Meng A."/>
            <person name="Brown T."/>
            <person name="Cohen L."/>
        </authorList>
    </citation>
    <scope>NUCLEOTIDE SEQUENCE</scope>
    <source>
        <strain evidence="3">GSO104</strain>
    </source>
</reference>
<feature type="signal peptide" evidence="2">
    <location>
        <begin position="1"/>
        <end position="16"/>
    </location>
</feature>
<accession>A0A7S4VWZ0</accession>
<evidence type="ECO:0000256" key="1">
    <source>
        <dbReference type="SAM" id="MobiDB-lite"/>
    </source>
</evidence>